<dbReference type="InterPro" id="IPR006119">
    <property type="entry name" value="Resolv_N"/>
</dbReference>
<keyword evidence="1" id="KW-0238">DNA-binding</keyword>
<evidence type="ECO:0000256" key="2">
    <source>
        <dbReference type="ARBA" id="ARBA00023172"/>
    </source>
</evidence>
<protein>
    <recommendedName>
        <fullName evidence="4">Resolvase/invertase-type recombinase catalytic domain-containing protein</fullName>
    </recommendedName>
</protein>
<reference evidence="5 6" key="1">
    <citation type="journal article" date="2019" name="Int. J. Syst. Evol. Microbiol.">
        <title>The Global Catalogue of Microorganisms (GCM) 10K type strain sequencing project: providing services to taxonomists for standard genome sequencing and annotation.</title>
        <authorList>
            <consortium name="The Broad Institute Genomics Platform"/>
            <consortium name="The Broad Institute Genome Sequencing Center for Infectious Disease"/>
            <person name="Wu L."/>
            <person name="Ma J."/>
        </authorList>
    </citation>
    <scope>NUCLEOTIDE SEQUENCE [LARGE SCALE GENOMIC DNA]</scope>
    <source>
        <strain evidence="5 6">JCM 4565</strain>
    </source>
</reference>
<dbReference type="InterPro" id="IPR011109">
    <property type="entry name" value="DNA_bind_recombinase_dom"/>
</dbReference>
<feature type="compositionally biased region" description="Basic and acidic residues" evidence="3">
    <location>
        <begin position="1"/>
        <end position="12"/>
    </location>
</feature>
<dbReference type="PROSITE" id="PS51736">
    <property type="entry name" value="RECOMBINASES_3"/>
    <property type="match status" value="1"/>
</dbReference>
<name>A0ABN0WNA5_9ACTN</name>
<accession>A0ABN0WNA5</accession>
<feature type="domain" description="Resolvase/invertase-type recombinase catalytic" evidence="4">
    <location>
        <begin position="19"/>
        <end position="170"/>
    </location>
</feature>
<proteinExistence type="predicted"/>
<evidence type="ECO:0000256" key="3">
    <source>
        <dbReference type="SAM" id="MobiDB-lite"/>
    </source>
</evidence>
<dbReference type="SMART" id="SM00857">
    <property type="entry name" value="Resolvase"/>
    <property type="match status" value="1"/>
</dbReference>
<dbReference type="Proteomes" id="UP001500063">
    <property type="component" value="Unassembled WGS sequence"/>
</dbReference>
<dbReference type="InterPro" id="IPR036162">
    <property type="entry name" value="Resolvase-like_N_sf"/>
</dbReference>
<dbReference type="Pfam" id="PF07508">
    <property type="entry name" value="Recombinase"/>
    <property type="match status" value="1"/>
</dbReference>
<dbReference type="InterPro" id="IPR038109">
    <property type="entry name" value="DNA_bind_recomb_sf"/>
</dbReference>
<dbReference type="CDD" id="cd00338">
    <property type="entry name" value="Ser_Recombinase"/>
    <property type="match status" value="1"/>
</dbReference>
<dbReference type="Pfam" id="PF00239">
    <property type="entry name" value="Resolvase"/>
    <property type="match status" value="1"/>
</dbReference>
<dbReference type="PANTHER" id="PTHR30461">
    <property type="entry name" value="DNA-INVERTASE FROM LAMBDOID PROPHAGE"/>
    <property type="match status" value="1"/>
</dbReference>
<dbReference type="Gene3D" id="3.90.1750.20">
    <property type="entry name" value="Putative Large Serine Recombinase, Chain B, Domain 2"/>
    <property type="match status" value="1"/>
</dbReference>
<organism evidence="5 6">
    <name type="scientific">Streptomyces blastmyceticus</name>
    <dbReference type="NCBI Taxonomy" id="68180"/>
    <lineage>
        <taxon>Bacteria</taxon>
        <taxon>Bacillati</taxon>
        <taxon>Actinomycetota</taxon>
        <taxon>Actinomycetes</taxon>
        <taxon>Kitasatosporales</taxon>
        <taxon>Streptomycetaceae</taxon>
        <taxon>Streptomyces</taxon>
    </lineage>
</organism>
<evidence type="ECO:0000313" key="5">
    <source>
        <dbReference type="EMBL" id="GAA0342316.1"/>
    </source>
</evidence>
<evidence type="ECO:0000259" key="4">
    <source>
        <dbReference type="PROSITE" id="PS51736"/>
    </source>
</evidence>
<dbReference type="EMBL" id="BAAABW010000008">
    <property type="protein sequence ID" value="GAA0342316.1"/>
    <property type="molecule type" value="Genomic_DNA"/>
</dbReference>
<dbReference type="RefSeq" id="WP_344117239.1">
    <property type="nucleotide sequence ID" value="NZ_BAAABW010000008.1"/>
</dbReference>
<gene>
    <name evidence="5" type="ORF">GCM10010319_18140</name>
</gene>
<keyword evidence="6" id="KW-1185">Reference proteome</keyword>
<sequence length="584" mass="64387">MTHTTEAGHPEHVAAALRVAAGYTRQSKKKSDKSEASPQTQDRATEKKARDRGCKFAGHYRDIGVSGYDPNAKRKNFERLLNDCRARKIQEIIVFNVTRFSRREPKDAIPVVLELFSLGVTITSVSEGSFSPDNTMELIMLIMRLDAAHQDSKNKSESIAGAKRVAKQLGGWAGGALPYGMESYPVSERRMVDGKEVVVTIRLLRPVPASEDGTDQGSVILRMVDRIFEFKDKPWMGKKSAHPASVGAIVTWLNVNQVPSQNGGAWRKPTVKRVLSDPRLAGFAADPVYRKDRDGNPTRTIEGYKILRDATGEPISIGKALIPPPRWFELQVWLDGREGVKGVTWSASYLLTAMDKLKCECDRPLTGSPGIYKCSRASGVVEAGKHEGGLTINQAEVDEYVARRIMAVLMTAEDKPETLAIIAEATLRLAKLRERPEMSGERAALTGERAEITDSITRLYDDLNSGIYEGKIGRARFLADKESLESRLAAIERRIDDVGGPEVPALPIEEWTYTEDPNGDPLGEGSWWKNATVADRRMLVGLFVDEVRVSKAAGRGGSRRTCRVEERVKLLMAGQQQAAETAAA</sequence>
<evidence type="ECO:0000256" key="1">
    <source>
        <dbReference type="ARBA" id="ARBA00023125"/>
    </source>
</evidence>
<evidence type="ECO:0000313" key="6">
    <source>
        <dbReference type="Proteomes" id="UP001500063"/>
    </source>
</evidence>
<dbReference type="Gene3D" id="3.40.50.1390">
    <property type="entry name" value="Resolvase, N-terminal catalytic domain"/>
    <property type="match status" value="1"/>
</dbReference>
<dbReference type="PANTHER" id="PTHR30461:SF2">
    <property type="entry name" value="SERINE RECOMBINASE PINE-RELATED"/>
    <property type="match status" value="1"/>
</dbReference>
<feature type="region of interest" description="Disordered" evidence="3">
    <location>
        <begin position="1"/>
        <end position="51"/>
    </location>
</feature>
<comment type="caution">
    <text evidence="5">The sequence shown here is derived from an EMBL/GenBank/DDBJ whole genome shotgun (WGS) entry which is preliminary data.</text>
</comment>
<dbReference type="InterPro" id="IPR050639">
    <property type="entry name" value="SSR_resolvase"/>
</dbReference>
<keyword evidence="2" id="KW-0233">DNA recombination</keyword>
<dbReference type="SUPFAM" id="SSF53041">
    <property type="entry name" value="Resolvase-like"/>
    <property type="match status" value="1"/>
</dbReference>